<gene>
    <name evidence="4" type="ORF">HZA66_23970</name>
</gene>
<keyword evidence="3" id="KW-0949">S-adenosyl-L-methionine</keyword>
<comment type="caution">
    <text evidence="4">The sequence shown here is derived from an EMBL/GenBank/DDBJ whole genome shotgun (WGS) entry which is preliminary data.</text>
</comment>
<evidence type="ECO:0000256" key="2">
    <source>
        <dbReference type="ARBA" id="ARBA00022679"/>
    </source>
</evidence>
<dbReference type="Gene3D" id="3.40.50.150">
    <property type="entry name" value="Vaccinia Virus protein VP39"/>
    <property type="match status" value="1"/>
</dbReference>
<dbReference type="Pfam" id="PF13489">
    <property type="entry name" value="Methyltransf_23"/>
    <property type="match status" value="1"/>
</dbReference>
<evidence type="ECO:0000256" key="3">
    <source>
        <dbReference type="ARBA" id="ARBA00022691"/>
    </source>
</evidence>
<keyword evidence="2" id="KW-0808">Transferase</keyword>
<evidence type="ECO:0000313" key="5">
    <source>
        <dbReference type="Proteomes" id="UP000782519"/>
    </source>
</evidence>
<dbReference type="CDD" id="cd02440">
    <property type="entry name" value="AdoMet_MTases"/>
    <property type="match status" value="1"/>
</dbReference>
<name>A0A933S3P5_RHOPL</name>
<accession>A0A933S3P5</accession>
<proteinExistence type="predicted"/>
<dbReference type="PANTHER" id="PTHR43464:SF19">
    <property type="entry name" value="UBIQUINONE BIOSYNTHESIS O-METHYLTRANSFERASE, MITOCHONDRIAL"/>
    <property type="match status" value="1"/>
</dbReference>
<dbReference type="GO" id="GO:0008168">
    <property type="term" value="F:methyltransferase activity"/>
    <property type="evidence" value="ECO:0007669"/>
    <property type="project" value="UniProtKB-KW"/>
</dbReference>
<sequence length="238" mass="25974">MSGAELYDAMAADYRDYAARRANYLGSVDAFIRQQMPASARSLLDVGSGDGHRAMALARACGIETVVLTDVSSEMVRRCRTLGATEVWQVAAQALPHNGMRFDVITCLWNVLGHLQGRQDRIAALRRMRDMLAPGGRVFLDVQNRHNATAYGWGRVLTRVVLDALRPDDRRGDTVFDWKVGDKTIRGSGHLFTPQEIGGLLSEAGLDIVSRSTFDYATGKQSGSALLGQLVFVCRAGG</sequence>
<protein>
    <submittedName>
        <fullName evidence="4">Class I SAM-dependent methyltransferase</fullName>
    </submittedName>
</protein>
<evidence type="ECO:0000313" key="4">
    <source>
        <dbReference type="EMBL" id="MBI5132509.1"/>
    </source>
</evidence>
<dbReference type="GO" id="GO:0032259">
    <property type="term" value="P:methylation"/>
    <property type="evidence" value="ECO:0007669"/>
    <property type="project" value="UniProtKB-KW"/>
</dbReference>
<dbReference type="Proteomes" id="UP000782519">
    <property type="component" value="Unassembled WGS sequence"/>
</dbReference>
<organism evidence="4 5">
    <name type="scientific">Rhodopseudomonas palustris</name>
    <dbReference type="NCBI Taxonomy" id="1076"/>
    <lineage>
        <taxon>Bacteria</taxon>
        <taxon>Pseudomonadati</taxon>
        <taxon>Pseudomonadota</taxon>
        <taxon>Alphaproteobacteria</taxon>
        <taxon>Hyphomicrobiales</taxon>
        <taxon>Nitrobacteraceae</taxon>
        <taxon>Rhodopseudomonas</taxon>
    </lineage>
</organism>
<evidence type="ECO:0000256" key="1">
    <source>
        <dbReference type="ARBA" id="ARBA00022603"/>
    </source>
</evidence>
<dbReference type="PANTHER" id="PTHR43464">
    <property type="entry name" value="METHYLTRANSFERASE"/>
    <property type="match status" value="1"/>
</dbReference>
<reference evidence="4" key="1">
    <citation type="submission" date="2020-07" db="EMBL/GenBank/DDBJ databases">
        <title>Huge and variable diversity of episymbiotic CPR bacteria and DPANN archaea in groundwater ecosystems.</title>
        <authorList>
            <person name="He C.Y."/>
            <person name="Keren R."/>
            <person name="Whittaker M."/>
            <person name="Farag I.F."/>
            <person name="Doudna J."/>
            <person name="Cate J.H.D."/>
            <person name="Banfield J.F."/>
        </authorList>
    </citation>
    <scope>NUCLEOTIDE SEQUENCE</scope>
    <source>
        <strain evidence="4">NC_groundwater_1818_Pr3_B-0.1um_66_35</strain>
    </source>
</reference>
<dbReference type="AlphaFoldDB" id="A0A933S3P5"/>
<dbReference type="InterPro" id="IPR029063">
    <property type="entry name" value="SAM-dependent_MTases_sf"/>
</dbReference>
<keyword evidence="1 4" id="KW-0489">Methyltransferase</keyword>
<dbReference type="SUPFAM" id="SSF53335">
    <property type="entry name" value="S-adenosyl-L-methionine-dependent methyltransferases"/>
    <property type="match status" value="1"/>
</dbReference>
<dbReference type="EMBL" id="JACRJB010000067">
    <property type="protein sequence ID" value="MBI5132509.1"/>
    <property type="molecule type" value="Genomic_DNA"/>
</dbReference>